<comment type="caution">
    <text evidence="1">The sequence shown here is derived from an EMBL/GenBank/DDBJ whole genome shotgun (WGS) entry which is preliminary data.</text>
</comment>
<proteinExistence type="predicted"/>
<organism evidence="1 2">
    <name type="scientific">Taklimakanibacter albus</name>
    <dbReference type="NCBI Taxonomy" id="2800327"/>
    <lineage>
        <taxon>Bacteria</taxon>
        <taxon>Pseudomonadati</taxon>
        <taxon>Pseudomonadota</taxon>
        <taxon>Alphaproteobacteria</taxon>
        <taxon>Hyphomicrobiales</taxon>
        <taxon>Aestuariivirgaceae</taxon>
        <taxon>Taklimakanibacter</taxon>
    </lineage>
</organism>
<evidence type="ECO:0000313" key="2">
    <source>
        <dbReference type="Proteomes" id="UP000616151"/>
    </source>
</evidence>
<evidence type="ECO:0000313" key="1">
    <source>
        <dbReference type="EMBL" id="MBK1867390.1"/>
    </source>
</evidence>
<keyword evidence="2" id="KW-1185">Reference proteome</keyword>
<gene>
    <name evidence="1" type="ORF">JHL16_13625</name>
</gene>
<name>A0ACC5R462_9HYPH</name>
<accession>A0ACC5R462</accession>
<dbReference type="EMBL" id="JAENHL010000007">
    <property type="protein sequence ID" value="MBK1867390.1"/>
    <property type="molecule type" value="Genomic_DNA"/>
</dbReference>
<dbReference type="Proteomes" id="UP000616151">
    <property type="component" value="Unassembled WGS sequence"/>
</dbReference>
<protein>
    <submittedName>
        <fullName evidence="1">Helix-turn-helix transcriptional regulator</fullName>
    </submittedName>
</protein>
<sequence length="302" mass="32619">MTSTPLDQHVSGPPPARLLAKGDGWRVSDVVCAQGPQDRTFEEQHRDVTIAAVLHGSFFYRGETGRSLMYPGALLLGNAGTCFECGHDHGTGDRCLSFHFSRPFFEEIATAAAGSPRFRFATNMLPALRQLAGPLVMVEAGALAADPIYLEELAIGFAEAVLAVLSDGSRAMGNLPARDRRRVSDVVRYIEDHADQPLGLSDLAGLACMSRYHFLRTFRQALGITPYQLLLNIRMRRAAVALATTPAEIAAIAFASGFGDLSTFNARFRTVTGMSPQAFRKSVASSGLSSHGGSRLQSKRFN</sequence>
<reference evidence="1" key="1">
    <citation type="submission" date="2021-01" db="EMBL/GenBank/DDBJ databases">
        <authorList>
            <person name="Sun Q."/>
        </authorList>
    </citation>
    <scope>NUCLEOTIDE SEQUENCE</scope>
    <source>
        <strain evidence="1">YIM B02566</strain>
    </source>
</reference>